<dbReference type="InterPro" id="IPR008595">
    <property type="entry name" value="DegS"/>
</dbReference>
<dbReference type="Gene3D" id="3.30.565.10">
    <property type="entry name" value="Histidine kinase-like ATPase, C-terminal domain"/>
    <property type="match status" value="1"/>
</dbReference>
<dbReference type="GO" id="GO:0005524">
    <property type="term" value="F:ATP binding"/>
    <property type="evidence" value="ECO:0007669"/>
    <property type="project" value="UniProtKB-KW"/>
</dbReference>
<keyword evidence="9" id="KW-0175">Coiled coil</keyword>
<evidence type="ECO:0000256" key="6">
    <source>
        <dbReference type="ARBA" id="ARBA00022777"/>
    </source>
</evidence>
<dbReference type="SUPFAM" id="SSF55874">
    <property type="entry name" value="ATPase domain of HSP90 chaperone/DNA topoisomerase II/histidine kinase"/>
    <property type="match status" value="1"/>
</dbReference>
<dbReference type="EC" id="2.7.13.3" evidence="2"/>
<evidence type="ECO:0000256" key="7">
    <source>
        <dbReference type="ARBA" id="ARBA00022840"/>
    </source>
</evidence>
<keyword evidence="3" id="KW-0597">Phosphoprotein</keyword>
<dbReference type="AlphaFoldDB" id="A0A098AYK0"/>
<dbReference type="OrthoDB" id="9781904at2"/>
<dbReference type="GO" id="GO:0016787">
    <property type="term" value="F:hydrolase activity"/>
    <property type="evidence" value="ECO:0007669"/>
    <property type="project" value="UniProtKB-KW"/>
</dbReference>
<keyword evidence="11" id="KW-0378">Hydrolase</keyword>
<evidence type="ECO:0000256" key="8">
    <source>
        <dbReference type="ARBA" id="ARBA00023012"/>
    </source>
</evidence>
<keyword evidence="4 11" id="KW-0808">Transferase</keyword>
<evidence type="ECO:0000256" key="9">
    <source>
        <dbReference type="SAM" id="Coils"/>
    </source>
</evidence>
<dbReference type="InterPro" id="IPR003594">
    <property type="entry name" value="HATPase_dom"/>
</dbReference>
<dbReference type="EMBL" id="LK996017">
    <property type="protein sequence ID" value="CDX01698.1"/>
    <property type="molecule type" value="Genomic_DNA"/>
</dbReference>
<evidence type="ECO:0000313" key="12">
    <source>
        <dbReference type="EMBL" id="KTE91075.1"/>
    </source>
</evidence>
<dbReference type="PANTHER" id="PTHR24421:SF10">
    <property type="entry name" value="NITRATE_NITRITE SENSOR PROTEIN NARQ"/>
    <property type="match status" value="1"/>
</dbReference>
<proteinExistence type="predicted"/>
<dbReference type="EMBL" id="LOCK01000028">
    <property type="protein sequence ID" value="KTE91075.1"/>
    <property type="molecule type" value="Genomic_DNA"/>
</dbReference>
<dbReference type="GO" id="GO:0046983">
    <property type="term" value="F:protein dimerization activity"/>
    <property type="evidence" value="ECO:0007669"/>
    <property type="project" value="InterPro"/>
</dbReference>
<reference evidence="12 13" key="2">
    <citation type="submission" date="2015-12" db="EMBL/GenBank/DDBJ databases">
        <title>Draft Genome Sequence of Desulfitobacterium hafniense Strain DH, a Sulfate-reducing Bacterium Isolated from Paddy Soils.</title>
        <authorList>
            <person name="Bao P."/>
            <person name="Zhang X."/>
            <person name="Li G."/>
        </authorList>
    </citation>
    <scope>NUCLEOTIDE SEQUENCE [LARGE SCALE GENOMIC DNA]</scope>
    <source>
        <strain evidence="12 13">DH</strain>
    </source>
</reference>
<dbReference type="Pfam" id="PF02518">
    <property type="entry name" value="HATPase_c"/>
    <property type="match status" value="1"/>
</dbReference>
<keyword evidence="5" id="KW-0547">Nucleotide-binding</keyword>
<dbReference type="SMART" id="SM00387">
    <property type="entry name" value="HATPase_c"/>
    <property type="match status" value="1"/>
</dbReference>
<dbReference type="PATRIC" id="fig|49338.4.peg.1948"/>
<evidence type="ECO:0000313" key="13">
    <source>
        <dbReference type="Proteomes" id="UP000054623"/>
    </source>
</evidence>
<feature type="domain" description="Histidine kinase/HSP90-like ATPase" evidence="10">
    <location>
        <begin position="293"/>
        <end position="389"/>
    </location>
</feature>
<dbReference type="PANTHER" id="PTHR24421">
    <property type="entry name" value="NITRATE/NITRITE SENSOR PROTEIN NARX-RELATED"/>
    <property type="match status" value="1"/>
</dbReference>
<evidence type="ECO:0000313" key="11">
    <source>
        <dbReference type="EMBL" id="CDX01698.1"/>
    </source>
</evidence>
<evidence type="ECO:0000256" key="3">
    <source>
        <dbReference type="ARBA" id="ARBA00022553"/>
    </source>
</evidence>
<keyword evidence="6 11" id="KW-0418">Kinase</keyword>
<evidence type="ECO:0000256" key="1">
    <source>
        <dbReference type="ARBA" id="ARBA00000085"/>
    </source>
</evidence>
<evidence type="ECO:0000256" key="5">
    <source>
        <dbReference type="ARBA" id="ARBA00022741"/>
    </source>
</evidence>
<reference evidence="11" key="1">
    <citation type="submission" date="2014-07" db="EMBL/GenBank/DDBJ databases">
        <authorList>
            <person name="Hornung V.Bastian."/>
        </authorList>
    </citation>
    <scope>NUCLEOTIDE SEQUENCE</scope>
    <source>
        <strain evidence="11">PCE-S</strain>
    </source>
</reference>
<organism evidence="11">
    <name type="scientific">Desulfitobacterium hafniense</name>
    <name type="common">Desulfitobacterium frappieri</name>
    <dbReference type="NCBI Taxonomy" id="49338"/>
    <lineage>
        <taxon>Bacteria</taxon>
        <taxon>Bacillati</taxon>
        <taxon>Bacillota</taxon>
        <taxon>Clostridia</taxon>
        <taxon>Eubacteriales</taxon>
        <taxon>Desulfitobacteriaceae</taxon>
        <taxon>Desulfitobacterium</taxon>
    </lineage>
</organism>
<keyword evidence="8" id="KW-0902">Two-component regulatory system</keyword>
<feature type="coiled-coil region" evidence="9">
    <location>
        <begin position="120"/>
        <end position="154"/>
    </location>
</feature>
<dbReference type="Pfam" id="PF05384">
    <property type="entry name" value="DegS"/>
    <property type="match status" value="1"/>
</dbReference>
<comment type="catalytic activity">
    <reaction evidence="1">
        <text>ATP + protein L-histidine = ADP + protein N-phospho-L-histidine.</text>
        <dbReference type="EC" id="2.7.13.3"/>
    </reaction>
</comment>
<dbReference type="CDD" id="cd16917">
    <property type="entry name" value="HATPase_UhpB-NarQ-NarX-like"/>
    <property type="match status" value="1"/>
</dbReference>
<dbReference type="Pfam" id="PF07730">
    <property type="entry name" value="HisKA_3"/>
    <property type="match status" value="1"/>
</dbReference>
<dbReference type="InterPro" id="IPR036890">
    <property type="entry name" value="HATPase_C_sf"/>
</dbReference>
<dbReference type="InterPro" id="IPR016381">
    <property type="entry name" value="Sig_transdc_His_kinase_DegS"/>
</dbReference>
<keyword evidence="7" id="KW-0067">ATP-binding</keyword>
<gene>
    <name evidence="12" type="ORF">AT727_05595</name>
    <name evidence="11" type="ORF">DPCES_1811</name>
</gene>
<dbReference type="GO" id="GO:0000155">
    <property type="term" value="F:phosphorelay sensor kinase activity"/>
    <property type="evidence" value="ECO:0007669"/>
    <property type="project" value="InterPro"/>
</dbReference>
<feature type="coiled-coil region" evidence="9">
    <location>
        <begin position="42"/>
        <end position="90"/>
    </location>
</feature>
<name>A0A098AYK0_DESHA</name>
<sequence length="393" mass="45535">MSNTTKSIVVKRGTRVADRLGLIMSNTLKAIETSKEEIFYIAETTRAETQRLIQELAQLKEEIVYTIAEVDKYQKLERRLRQRLMEVSREFGNHSEQEMIKSYTETKDVQVQLQLMQSKEMQLRARRDEIERSLIQMEKTIERAENLLNQVTMAINLLHGGISELSQNNNPEHRQEIAQKIIRAQDEERRRVAREIHDGPAQNLANIVLRLEIAEKLLALDPTRVRAEITDLKGLVRSNLQDIRRIIFDLRPIALDNHGFISALEKYLMTFQETYHLTCDFKVIGKERRLLPAVEVALFRSLQEGLTNIAKHARADWARVLIEYEECQIQIQITDRGIGFNVEEAFANPGDHFGLVGMKERIEMFNGQMILTSIPKKGTTVKLIVPNYEEGWE</sequence>
<evidence type="ECO:0000259" key="10">
    <source>
        <dbReference type="SMART" id="SM00387"/>
    </source>
</evidence>
<evidence type="ECO:0000256" key="2">
    <source>
        <dbReference type="ARBA" id="ARBA00012438"/>
    </source>
</evidence>
<dbReference type="InterPro" id="IPR011712">
    <property type="entry name" value="Sig_transdc_His_kin_sub3_dim/P"/>
</dbReference>
<dbReference type="RefSeq" id="WP_005811712.1">
    <property type="nucleotide sequence ID" value="NZ_CABKQQ010000033.1"/>
</dbReference>
<dbReference type="InterPro" id="IPR050482">
    <property type="entry name" value="Sensor_HK_TwoCompSys"/>
</dbReference>
<dbReference type="PIRSF" id="PIRSF003169">
    <property type="entry name" value="STHK_DegS"/>
    <property type="match status" value="1"/>
</dbReference>
<evidence type="ECO:0000256" key="4">
    <source>
        <dbReference type="ARBA" id="ARBA00022679"/>
    </source>
</evidence>
<dbReference type="Gene3D" id="1.20.5.1930">
    <property type="match status" value="1"/>
</dbReference>
<accession>A0A098AYK0</accession>
<dbReference type="Proteomes" id="UP000054623">
    <property type="component" value="Unassembled WGS sequence"/>
</dbReference>
<protein>
    <recommendedName>
        <fullName evidence="2">histidine kinase</fullName>
        <ecNumber evidence="2">2.7.13.3</ecNumber>
    </recommendedName>
</protein>
<dbReference type="GO" id="GO:0016020">
    <property type="term" value="C:membrane"/>
    <property type="evidence" value="ECO:0007669"/>
    <property type="project" value="InterPro"/>
</dbReference>